<dbReference type="PROSITE" id="PS00925">
    <property type="entry name" value="OLEEI"/>
    <property type="match status" value="1"/>
</dbReference>
<dbReference type="PANTHER" id="PTHR31614:SF2">
    <property type="entry name" value="F28N24.16 PROTEIN"/>
    <property type="match status" value="1"/>
</dbReference>
<dbReference type="Pfam" id="PF01190">
    <property type="entry name" value="Pollen_Ole_e_1"/>
    <property type="match status" value="1"/>
</dbReference>
<evidence type="ECO:0000313" key="5">
    <source>
        <dbReference type="Proteomes" id="UP001318860"/>
    </source>
</evidence>
<comment type="similarity">
    <text evidence="1">Belongs to the Ole e I family.</text>
</comment>
<dbReference type="PANTHER" id="PTHR31614">
    <property type="entry name" value="PROTEIN DOWNSTREAM OF FLC-RELATED"/>
    <property type="match status" value="1"/>
</dbReference>
<comment type="caution">
    <text evidence="4">The sequence shown here is derived from an EMBL/GenBank/DDBJ whole genome shotgun (WGS) entry which is preliminary data.</text>
</comment>
<feature type="chain" id="PRO_5045672381" description="Olee1-like protein" evidence="3">
    <location>
        <begin position="21"/>
        <end position="173"/>
    </location>
</feature>
<keyword evidence="2" id="KW-1015">Disulfide bond</keyword>
<sequence>MAVALVSAICILALATIAQSHKHEVFKVEGDVYCDPCRVQFQNALSQKLAGATVRLQCSNIETKAVTYTVEGVTDSNGHYSLQVTGDHENDTCDVKAIKSPRPDCSEPLTEVAESRIVITENIGIHTDVRFANPIGFMTKEANPSASQLSKTSSLMNNRFSICEIFSSLFCHF</sequence>
<evidence type="ECO:0000256" key="1">
    <source>
        <dbReference type="ARBA" id="ARBA00010049"/>
    </source>
</evidence>
<dbReference type="InterPro" id="IPR006040">
    <property type="entry name" value="Allergen_Ole_e_I_CS"/>
</dbReference>
<dbReference type="InterPro" id="IPR006041">
    <property type="entry name" value="Pollen_Ole_e1_allergen"/>
</dbReference>
<reference evidence="4 5" key="1">
    <citation type="journal article" date="2021" name="Comput. Struct. Biotechnol. J.">
        <title>De novo genome assembly of the potent medicinal plant Rehmannia glutinosa using nanopore technology.</title>
        <authorList>
            <person name="Ma L."/>
            <person name="Dong C."/>
            <person name="Song C."/>
            <person name="Wang X."/>
            <person name="Zheng X."/>
            <person name="Niu Y."/>
            <person name="Chen S."/>
            <person name="Feng W."/>
        </authorList>
    </citation>
    <scope>NUCLEOTIDE SEQUENCE [LARGE SCALE GENOMIC DNA]</scope>
    <source>
        <strain evidence="4">DH-2019</strain>
    </source>
</reference>
<protein>
    <recommendedName>
        <fullName evidence="6">Olee1-like protein</fullName>
    </recommendedName>
</protein>
<accession>A0ABR0XEG9</accession>
<evidence type="ECO:0008006" key="6">
    <source>
        <dbReference type="Google" id="ProtNLM"/>
    </source>
</evidence>
<evidence type="ECO:0000313" key="4">
    <source>
        <dbReference type="EMBL" id="KAK6157363.1"/>
    </source>
</evidence>
<dbReference type="EMBL" id="JABTTQ020000005">
    <property type="protein sequence ID" value="KAK6157363.1"/>
    <property type="molecule type" value="Genomic_DNA"/>
</dbReference>
<evidence type="ECO:0000256" key="3">
    <source>
        <dbReference type="SAM" id="SignalP"/>
    </source>
</evidence>
<organism evidence="4 5">
    <name type="scientific">Rehmannia glutinosa</name>
    <name type="common">Chinese foxglove</name>
    <dbReference type="NCBI Taxonomy" id="99300"/>
    <lineage>
        <taxon>Eukaryota</taxon>
        <taxon>Viridiplantae</taxon>
        <taxon>Streptophyta</taxon>
        <taxon>Embryophyta</taxon>
        <taxon>Tracheophyta</taxon>
        <taxon>Spermatophyta</taxon>
        <taxon>Magnoliopsida</taxon>
        <taxon>eudicotyledons</taxon>
        <taxon>Gunneridae</taxon>
        <taxon>Pentapetalae</taxon>
        <taxon>asterids</taxon>
        <taxon>lamiids</taxon>
        <taxon>Lamiales</taxon>
        <taxon>Orobanchaceae</taxon>
        <taxon>Rehmannieae</taxon>
        <taxon>Rehmannia</taxon>
    </lineage>
</organism>
<evidence type="ECO:0000256" key="2">
    <source>
        <dbReference type="ARBA" id="ARBA00023157"/>
    </source>
</evidence>
<proteinExistence type="inferred from homology"/>
<name>A0ABR0XEG9_REHGL</name>
<keyword evidence="5" id="KW-1185">Reference proteome</keyword>
<feature type="signal peptide" evidence="3">
    <location>
        <begin position="1"/>
        <end position="20"/>
    </location>
</feature>
<gene>
    <name evidence="4" type="ORF">DH2020_011611</name>
</gene>
<dbReference type="Proteomes" id="UP001318860">
    <property type="component" value="Unassembled WGS sequence"/>
</dbReference>
<keyword evidence="3" id="KW-0732">Signal</keyword>